<dbReference type="EC" id="3.2.1.52" evidence="3"/>
<evidence type="ECO:0000256" key="5">
    <source>
        <dbReference type="ARBA" id="ARBA00023295"/>
    </source>
</evidence>
<dbReference type="InterPro" id="IPR017853">
    <property type="entry name" value="GH"/>
</dbReference>
<dbReference type="GO" id="GO:0009254">
    <property type="term" value="P:peptidoglycan turnover"/>
    <property type="evidence" value="ECO:0007669"/>
    <property type="project" value="TreeGrafter"/>
</dbReference>
<comment type="catalytic activity">
    <reaction evidence="1">
        <text>Hydrolysis of terminal non-reducing N-acetyl-D-hexosamine residues in N-acetyl-beta-D-hexosaminides.</text>
        <dbReference type="EC" id="3.2.1.52"/>
    </reaction>
</comment>
<sequence length="520" mass="57206">MLVVRASGYLFDHQIQYPDWETSTAKLINWVQNLGIGGIIFVGASAGEIAIRTSQLQSRAKIPLLMAADIEEGVGQRFSGATWFPPPMALSAIFRQNSKLGVYYAEQMGIFTAQEALGIGINWVLAPVVDVNNNPNNPVINVRAFGETTDEVKELACAFIRGVNKYPILTTAKHFPGHGDTEVDSHLELPKISHSESHLAEVELPPFLAAIDSGADMVMAAHLLIPSWDDRFPATLSHKILTGKLRQELGFSGLITTDALVMGAITNYYEPNEAPVMAVEAGADILLMTVDPEGAINAICKAVENGRITPLQIRESVERIWRAKEKTAQNRMDVISSTQLVGTPEARMTVKEIVQHSLITNISLNLSPTKFINSTPANNFPSNKTFTELRNLIVVDNPLKCPHINHMAPAVDLPEKMGYHTQICDHEYFQTINLQGDFPTLLQLFIRGNPFNGSASFNETAIDFLKGVLTNKGLQAFVVYGSPYVWRQFIPLMNVNTPGVFSYGQMPIAQEVALLYLFGS</sequence>
<feature type="domain" description="Bacterial Glycosyl hydrolase family 3 C-terminal" evidence="7">
    <location>
        <begin position="383"/>
        <end position="519"/>
    </location>
</feature>
<accession>M1WYI9</accession>
<dbReference type="STRING" id="1165094.RINTHH_7370"/>
<dbReference type="Gene3D" id="3.40.50.10870">
    <property type="entry name" value="Glycosyl hydrolase family 3"/>
    <property type="match status" value="1"/>
</dbReference>
<dbReference type="Pfam" id="PF18034">
    <property type="entry name" value="Bac_GH3_C"/>
    <property type="match status" value="1"/>
</dbReference>
<keyword evidence="9" id="KW-1185">Reference proteome</keyword>
<keyword evidence="4 8" id="KW-0378">Hydrolase</keyword>
<dbReference type="InterPro" id="IPR036962">
    <property type="entry name" value="Glyco_hydro_3_N_sf"/>
</dbReference>
<evidence type="ECO:0000313" key="8">
    <source>
        <dbReference type="EMBL" id="CCH66892.1"/>
    </source>
</evidence>
<comment type="caution">
    <text evidence="8">The sequence shown here is derived from an EMBL/GenBank/DDBJ whole genome shotgun (WGS) entry which is preliminary data.</text>
</comment>
<keyword evidence="5 8" id="KW-0326">Glycosidase</keyword>
<dbReference type="GO" id="GO:0004563">
    <property type="term" value="F:beta-N-acetylhexosaminidase activity"/>
    <property type="evidence" value="ECO:0007669"/>
    <property type="project" value="UniProtKB-EC"/>
</dbReference>
<dbReference type="PANTHER" id="PTHR30480:SF13">
    <property type="entry name" value="BETA-HEXOSAMINIDASE"/>
    <property type="match status" value="1"/>
</dbReference>
<organism evidence="8 9">
    <name type="scientific">Richelia intracellularis HH01</name>
    <dbReference type="NCBI Taxonomy" id="1165094"/>
    <lineage>
        <taxon>Bacteria</taxon>
        <taxon>Bacillati</taxon>
        <taxon>Cyanobacteriota</taxon>
        <taxon>Cyanophyceae</taxon>
        <taxon>Nostocales</taxon>
        <taxon>Nostocaceae</taxon>
        <taxon>Richelia</taxon>
    </lineage>
</organism>
<name>M1WYI9_9NOST</name>
<dbReference type="AlphaFoldDB" id="M1WYI9"/>
<comment type="similarity">
    <text evidence="2">Belongs to the glycosyl hydrolase 3 family.</text>
</comment>
<dbReference type="SUPFAM" id="SSF51445">
    <property type="entry name" value="(Trans)glycosidases"/>
    <property type="match status" value="1"/>
</dbReference>
<proteinExistence type="inferred from homology"/>
<dbReference type="EMBL" id="CAIY01000029">
    <property type="protein sequence ID" value="CCH66892.1"/>
    <property type="molecule type" value="Genomic_DNA"/>
</dbReference>
<reference evidence="9" key="2">
    <citation type="submission" date="2016-01" db="EMBL/GenBank/DDBJ databases">
        <title>Diatom-associated endosymboitic cyanobacterium lacks core nitrogen metabolism enzymes.</title>
        <authorList>
            <person name="Hilton J.A."/>
            <person name="Foster R.A."/>
            <person name="Tripp H.J."/>
            <person name="Carter B.J."/>
            <person name="Zehr J.P."/>
            <person name="Villareal T.A."/>
        </authorList>
    </citation>
    <scope>NUCLEOTIDE SEQUENCE [LARGE SCALE GENOMIC DNA]</scope>
    <source>
        <strain evidence="9">HH01</strain>
    </source>
</reference>
<gene>
    <name evidence="8" type="ORF">RINTHH_7370</name>
</gene>
<evidence type="ECO:0000259" key="7">
    <source>
        <dbReference type="Pfam" id="PF18034"/>
    </source>
</evidence>
<evidence type="ECO:0000259" key="6">
    <source>
        <dbReference type="Pfam" id="PF00933"/>
    </source>
</evidence>
<dbReference type="Proteomes" id="UP000053051">
    <property type="component" value="Unassembled WGS sequence"/>
</dbReference>
<dbReference type="InterPro" id="IPR050226">
    <property type="entry name" value="NagZ_Beta-hexosaminidase"/>
</dbReference>
<dbReference type="GO" id="GO:0005975">
    <property type="term" value="P:carbohydrate metabolic process"/>
    <property type="evidence" value="ECO:0007669"/>
    <property type="project" value="InterPro"/>
</dbReference>
<evidence type="ECO:0000256" key="1">
    <source>
        <dbReference type="ARBA" id="ARBA00001231"/>
    </source>
</evidence>
<dbReference type="PANTHER" id="PTHR30480">
    <property type="entry name" value="BETA-HEXOSAMINIDASE-RELATED"/>
    <property type="match status" value="1"/>
</dbReference>
<protein>
    <recommendedName>
        <fullName evidence="3">beta-N-acetylhexosaminidase</fullName>
        <ecNumber evidence="3">3.2.1.52</ecNumber>
    </recommendedName>
</protein>
<dbReference type="InterPro" id="IPR041518">
    <property type="entry name" value="Bac_GH3_C"/>
</dbReference>
<evidence type="ECO:0000256" key="2">
    <source>
        <dbReference type="ARBA" id="ARBA00005336"/>
    </source>
</evidence>
<dbReference type="InterPro" id="IPR001764">
    <property type="entry name" value="Glyco_hydro_3_N"/>
</dbReference>
<reference evidence="8 9" key="1">
    <citation type="submission" date="2012-05" db="EMBL/GenBank/DDBJ databases">
        <authorList>
            <person name="Hilton J."/>
        </authorList>
    </citation>
    <scope>NUCLEOTIDE SEQUENCE [LARGE SCALE GENOMIC DNA]</scope>
    <source>
        <strain evidence="8 9">HH01</strain>
    </source>
</reference>
<dbReference type="Pfam" id="PF00933">
    <property type="entry name" value="Glyco_hydro_3"/>
    <property type="match status" value="1"/>
</dbReference>
<evidence type="ECO:0000256" key="4">
    <source>
        <dbReference type="ARBA" id="ARBA00022801"/>
    </source>
</evidence>
<feature type="domain" description="Glycoside hydrolase family 3 N-terminal" evidence="6">
    <location>
        <begin position="25"/>
        <end position="322"/>
    </location>
</feature>
<evidence type="ECO:0000256" key="3">
    <source>
        <dbReference type="ARBA" id="ARBA00012663"/>
    </source>
</evidence>
<evidence type="ECO:0000313" key="9">
    <source>
        <dbReference type="Proteomes" id="UP000053051"/>
    </source>
</evidence>
<dbReference type="Gene3D" id="3.20.20.300">
    <property type="entry name" value="Glycoside hydrolase, family 3, N-terminal domain"/>
    <property type="match status" value="1"/>
</dbReference>